<evidence type="ECO:0000313" key="5">
    <source>
        <dbReference type="Proteomes" id="UP001152797"/>
    </source>
</evidence>
<reference evidence="3" key="1">
    <citation type="submission" date="2022-10" db="EMBL/GenBank/DDBJ databases">
        <authorList>
            <person name="Chen Y."/>
            <person name="Dougan E. K."/>
            <person name="Chan C."/>
            <person name="Rhodes N."/>
            <person name="Thang M."/>
        </authorList>
    </citation>
    <scope>NUCLEOTIDE SEQUENCE</scope>
</reference>
<dbReference type="OrthoDB" id="448066at2759"/>
<accession>A0A9P1D6G9</accession>
<comment type="caution">
    <text evidence="3">The sequence shown here is derived from an EMBL/GenBank/DDBJ whole genome shotgun (WGS) entry which is preliminary data.</text>
</comment>
<dbReference type="Pfam" id="PF18723">
    <property type="entry name" value="HMUDK_hel"/>
    <property type="match status" value="1"/>
</dbReference>
<sequence length="635" mass="69252">MPTHNFSKSLSRSSRDKKKDKKEKQKESPPKDSIPGPSPEAVALLEGKTVGVIQSFAPTKKYGFIKIADWTRNLYFKSEDLHESVGDLFSLENKKVKFHIQKWYSGNVEVCQAKNIEVLPVPVGGTGQPSGVPTVPAVPAVPAPAAKAAPSVGGTSSAAVLAALKAARAEGSTSAAVLAAYMAAKSEAKGEGEPSGSASAPEAVSVPSQGSAAASLARKARSEGFTSPEALAAFMAKSEGKTSAAADVLSASASAAEASKSAEGSKRKMMEEEDVQVVSETAPSAFSGFLLPASGRPFPATVEGFCSFMVERERIRLRRARGDPWPWTSDVILKHLRVRNVKRQHDRSSVFMRRLVNAHPIRLDVVQQTMEEYLWNLCLWRRFGTLQFMDKLGYVPIAVAEKEMPDLVKVAMDLWRSGLHACTDAYGPAVRCHALELAAWHPNKDDLAKTWAIDAPSVRAKRRRTAVTEDGLQRVKKAYEQLWNEKIGLELLTKCRAVVNALFTGTDQQGQLKNLGALLASVPKQGGSDGVYAAELLQDFFSLAGMQTFQRGNQLELDAPTKRCLRQMLPNVKEPPVQLMVSVLNQSKELWPSSIEEQPSVQLLITDVRGMVAEFDRYLRAVEGRPTRMPFRPML</sequence>
<organism evidence="3">
    <name type="scientific">Cladocopium goreaui</name>
    <dbReference type="NCBI Taxonomy" id="2562237"/>
    <lineage>
        <taxon>Eukaryota</taxon>
        <taxon>Sar</taxon>
        <taxon>Alveolata</taxon>
        <taxon>Dinophyceae</taxon>
        <taxon>Suessiales</taxon>
        <taxon>Symbiodiniaceae</taxon>
        <taxon>Cladocopium</taxon>
    </lineage>
</organism>
<evidence type="ECO:0000259" key="2">
    <source>
        <dbReference type="Pfam" id="PF18723"/>
    </source>
</evidence>
<dbReference type="InterPro" id="IPR040684">
    <property type="entry name" value="HMUDK_hel"/>
</dbReference>
<name>A0A9P1D6G9_9DINO</name>
<evidence type="ECO:0000313" key="3">
    <source>
        <dbReference type="EMBL" id="CAI4003876.1"/>
    </source>
</evidence>
<dbReference type="EMBL" id="CAMXCT020003334">
    <property type="protein sequence ID" value="CAL1157251.1"/>
    <property type="molecule type" value="Genomic_DNA"/>
</dbReference>
<keyword evidence="5" id="KW-1185">Reference proteome</keyword>
<dbReference type="EMBL" id="CAMXCT010003334">
    <property type="protein sequence ID" value="CAI4003876.1"/>
    <property type="molecule type" value="Genomic_DNA"/>
</dbReference>
<evidence type="ECO:0000256" key="1">
    <source>
        <dbReference type="SAM" id="MobiDB-lite"/>
    </source>
</evidence>
<gene>
    <name evidence="3" type="ORF">C1SCF055_LOCUS29704</name>
</gene>
<dbReference type="AlphaFoldDB" id="A0A9P1D6G9"/>
<reference evidence="4" key="2">
    <citation type="submission" date="2024-04" db="EMBL/GenBank/DDBJ databases">
        <authorList>
            <person name="Chen Y."/>
            <person name="Shah S."/>
            <person name="Dougan E. K."/>
            <person name="Thang M."/>
            <person name="Chan C."/>
        </authorList>
    </citation>
    <scope>NUCLEOTIDE SEQUENCE [LARGE SCALE GENOMIC DNA]</scope>
</reference>
<protein>
    <recommendedName>
        <fullName evidence="2">5-hmdU DNA kinase helical domain-containing protein</fullName>
    </recommendedName>
</protein>
<evidence type="ECO:0000313" key="4">
    <source>
        <dbReference type="EMBL" id="CAL1157251.1"/>
    </source>
</evidence>
<dbReference type="EMBL" id="CAMXCT030003334">
    <property type="protein sequence ID" value="CAL4791188.1"/>
    <property type="molecule type" value="Genomic_DNA"/>
</dbReference>
<dbReference type="Proteomes" id="UP001152797">
    <property type="component" value="Unassembled WGS sequence"/>
</dbReference>
<proteinExistence type="predicted"/>
<feature type="region of interest" description="Disordered" evidence="1">
    <location>
        <begin position="1"/>
        <end position="39"/>
    </location>
</feature>
<feature type="domain" description="5-hmdU DNA kinase helical" evidence="2">
    <location>
        <begin position="302"/>
        <end position="427"/>
    </location>
</feature>